<dbReference type="RefSeq" id="WP_073884029.1">
    <property type="nucleotide sequence ID" value="NZ_FAUH01000009.1"/>
</dbReference>
<proteinExistence type="predicted"/>
<protein>
    <submittedName>
        <fullName evidence="1">Uncharacterized protein</fullName>
    </submittedName>
</protein>
<evidence type="ECO:0000313" key="1">
    <source>
        <dbReference type="EMBL" id="CUU66143.1"/>
    </source>
</evidence>
<sequence length="121" mass="13948">MYIKMMNEYSVDWPFWNPAGRNPDLDLPYLLSDMDDPLPHLPGDLAAQVRSWTRQFAENYERHFRWPSQEMARAHGEEGRRLQAEVTAALPVDTVVLDYWETGYADDAEDTGDPSAGTYTH</sequence>
<dbReference type="EMBL" id="FAUH01000009">
    <property type="protein sequence ID" value="CUU66143.1"/>
    <property type="molecule type" value="Genomic_DNA"/>
</dbReference>
<name>A0A0X2NKZ1_9CORY</name>
<evidence type="ECO:0000313" key="2">
    <source>
        <dbReference type="Proteomes" id="UP000182498"/>
    </source>
</evidence>
<gene>
    <name evidence="1" type="ORF">CVAR292_01481</name>
</gene>
<accession>A0A0X2NKZ1</accession>
<organism evidence="1 2">
    <name type="scientific">Corynebacterium variabile</name>
    <dbReference type="NCBI Taxonomy" id="1727"/>
    <lineage>
        <taxon>Bacteria</taxon>
        <taxon>Bacillati</taxon>
        <taxon>Actinomycetota</taxon>
        <taxon>Actinomycetes</taxon>
        <taxon>Mycobacteriales</taxon>
        <taxon>Corynebacteriaceae</taxon>
        <taxon>Corynebacterium</taxon>
    </lineage>
</organism>
<dbReference type="OrthoDB" id="4409815at2"/>
<dbReference type="Proteomes" id="UP000182498">
    <property type="component" value="Unassembled WGS sequence"/>
</dbReference>
<keyword evidence="2" id="KW-1185">Reference proteome</keyword>
<reference evidence="2" key="1">
    <citation type="submission" date="2015-11" db="EMBL/GenBank/DDBJ databases">
        <authorList>
            <person name="Dugat-Bony E."/>
        </authorList>
    </citation>
    <scope>NUCLEOTIDE SEQUENCE [LARGE SCALE GENOMIC DNA]</scope>
    <source>
        <strain evidence="2">Mu292</strain>
    </source>
</reference>
<dbReference type="AlphaFoldDB" id="A0A0X2NKZ1"/>